<evidence type="ECO:0000256" key="1">
    <source>
        <dbReference type="SAM" id="SignalP"/>
    </source>
</evidence>
<feature type="signal peptide" evidence="1">
    <location>
        <begin position="1"/>
        <end position="39"/>
    </location>
</feature>
<evidence type="ECO:0000259" key="2">
    <source>
        <dbReference type="Pfam" id="PF00089"/>
    </source>
</evidence>
<comment type="caution">
    <text evidence="3">The sequence shown here is derived from an EMBL/GenBank/DDBJ whole genome shotgun (WGS) entry which is preliminary data.</text>
</comment>
<organism evidence="3 4">
    <name type="scientific">Nocardia suismassiliense</name>
    <dbReference type="NCBI Taxonomy" id="2077092"/>
    <lineage>
        <taxon>Bacteria</taxon>
        <taxon>Bacillati</taxon>
        <taxon>Actinomycetota</taxon>
        <taxon>Actinomycetes</taxon>
        <taxon>Mycobacteriales</taxon>
        <taxon>Nocardiaceae</taxon>
        <taxon>Nocardia</taxon>
    </lineage>
</organism>
<dbReference type="Proteomes" id="UP001601948">
    <property type="component" value="Unassembled WGS sequence"/>
</dbReference>
<sequence>MLLPRIGHLRSAARQTRVRKSVIAASAAILLFGPTAAVATAQPDPAPGLPAELVAAVARDLKISPEEYLHRADVAQQVAAFATTAQRQYPAVFAGSWLDDNGKAVVALAQGPGADEARTAAQSAGFEVRNVAKSESALRGEKTAFQRWLDGQPEAVSALVRGVVIDTVNNSIAVRVDKPGLPMPNFIDPARVIVMAPPVAGEQATLEASEIAGAANGALAGGDGYASVAGRLSLRCSLGFNGTDRSGNIVNVTAGHCNPDIPSAGNDNAARVHELNGNRLGNELGRFEKSVLGSQDYSIVRIADQSRDRFGNNEVRVPGAASIRIDGVATPVVGAPVCKSGSRTGFSCGVVNAVDQTVQVGERELTQAFSANICALPGDSGGPIVTGRLALGISSASSVADYPICEIPNLIGALTGNTPQLFAQPVSVVLSDNPGLRIRTN</sequence>
<protein>
    <submittedName>
        <fullName evidence="3">S1 family peptidase</fullName>
    </submittedName>
</protein>
<proteinExistence type="predicted"/>
<dbReference type="PROSITE" id="PS00135">
    <property type="entry name" value="TRYPSIN_SER"/>
    <property type="match status" value="1"/>
</dbReference>
<dbReference type="RefSeq" id="WP_387713147.1">
    <property type="nucleotide sequence ID" value="NZ_JBIAPI010000001.1"/>
</dbReference>
<dbReference type="Gene3D" id="3.30.300.50">
    <property type="match status" value="1"/>
</dbReference>
<dbReference type="CDD" id="cd21112">
    <property type="entry name" value="alphaLP-like"/>
    <property type="match status" value="1"/>
</dbReference>
<dbReference type="InterPro" id="IPR009003">
    <property type="entry name" value="Peptidase_S1_PA"/>
</dbReference>
<feature type="chain" id="PRO_5046166361" evidence="1">
    <location>
        <begin position="40"/>
        <end position="441"/>
    </location>
</feature>
<dbReference type="InterPro" id="IPR035070">
    <property type="entry name" value="Streptogrisin_prodomain"/>
</dbReference>
<accession>A0ABW6QKQ5</accession>
<reference evidence="3 4" key="1">
    <citation type="submission" date="2024-10" db="EMBL/GenBank/DDBJ databases">
        <title>The Natural Products Discovery Center: Release of the First 8490 Sequenced Strains for Exploring Actinobacteria Biosynthetic Diversity.</title>
        <authorList>
            <person name="Kalkreuter E."/>
            <person name="Kautsar S.A."/>
            <person name="Yang D."/>
            <person name="Bader C.D."/>
            <person name="Teijaro C.N."/>
            <person name="Fluegel L."/>
            <person name="Davis C.M."/>
            <person name="Simpson J.R."/>
            <person name="Lauterbach L."/>
            <person name="Steele A.D."/>
            <person name="Gui C."/>
            <person name="Meng S."/>
            <person name="Li G."/>
            <person name="Viehrig K."/>
            <person name="Ye F."/>
            <person name="Su P."/>
            <person name="Kiefer A.F."/>
            <person name="Nichols A."/>
            <person name="Cepeda A.J."/>
            <person name="Yan W."/>
            <person name="Fan B."/>
            <person name="Jiang Y."/>
            <person name="Adhikari A."/>
            <person name="Zheng C.-J."/>
            <person name="Schuster L."/>
            <person name="Cowan T.M."/>
            <person name="Smanski M.J."/>
            <person name="Chevrette M.G."/>
            <person name="De Carvalho L.P.S."/>
            <person name="Shen B."/>
        </authorList>
    </citation>
    <scope>NUCLEOTIDE SEQUENCE [LARGE SCALE GENOMIC DNA]</scope>
    <source>
        <strain evidence="3 4">NPDC003040</strain>
    </source>
</reference>
<evidence type="ECO:0000313" key="3">
    <source>
        <dbReference type="EMBL" id="MFF3221792.1"/>
    </source>
</evidence>
<evidence type="ECO:0000313" key="4">
    <source>
        <dbReference type="Proteomes" id="UP001601948"/>
    </source>
</evidence>
<dbReference type="SUPFAM" id="SSF50494">
    <property type="entry name" value="Trypsin-like serine proteases"/>
    <property type="match status" value="1"/>
</dbReference>
<name>A0ABW6QKQ5_9NOCA</name>
<feature type="domain" description="Peptidase S1" evidence="2">
    <location>
        <begin position="252"/>
        <end position="397"/>
    </location>
</feature>
<dbReference type="InterPro" id="IPR033116">
    <property type="entry name" value="TRYPSIN_SER"/>
</dbReference>
<dbReference type="Pfam" id="PF00089">
    <property type="entry name" value="Trypsin"/>
    <property type="match status" value="1"/>
</dbReference>
<keyword evidence="4" id="KW-1185">Reference proteome</keyword>
<dbReference type="EMBL" id="JBIAPI010000001">
    <property type="protein sequence ID" value="MFF3221792.1"/>
    <property type="molecule type" value="Genomic_DNA"/>
</dbReference>
<dbReference type="PROSITE" id="PS00134">
    <property type="entry name" value="TRYPSIN_HIS"/>
    <property type="match status" value="1"/>
</dbReference>
<gene>
    <name evidence="3" type="ORF">ACFYV7_03260</name>
</gene>
<dbReference type="InterPro" id="IPR043504">
    <property type="entry name" value="Peptidase_S1_PA_chymotrypsin"/>
</dbReference>
<dbReference type="Gene3D" id="2.40.10.10">
    <property type="entry name" value="Trypsin-like serine proteases"/>
    <property type="match status" value="2"/>
</dbReference>
<dbReference type="InterPro" id="IPR001254">
    <property type="entry name" value="Trypsin_dom"/>
</dbReference>
<keyword evidence="1" id="KW-0732">Signal</keyword>
<dbReference type="InterPro" id="IPR018114">
    <property type="entry name" value="TRYPSIN_HIS"/>
</dbReference>